<reference evidence="2 3" key="1">
    <citation type="submission" date="2018-06" db="EMBL/GenBank/DDBJ databases">
        <title>Genomic Encyclopedia of Type Strains, Phase IV (KMG-IV): sequencing the most valuable type-strain genomes for metagenomic binning, comparative biology and taxonomic classification.</title>
        <authorList>
            <person name="Goeker M."/>
        </authorList>
    </citation>
    <scope>NUCLEOTIDE SEQUENCE [LARGE SCALE GENOMIC DNA]</scope>
    <source>
        <strain evidence="2 3">DSM 18048</strain>
    </source>
</reference>
<evidence type="ECO:0000313" key="3">
    <source>
        <dbReference type="Proteomes" id="UP000248326"/>
    </source>
</evidence>
<comment type="caution">
    <text evidence="2">The sequence shown here is derived from an EMBL/GenBank/DDBJ whole genome shotgun (WGS) entry which is preliminary data.</text>
</comment>
<dbReference type="Proteomes" id="UP000248326">
    <property type="component" value="Unassembled WGS sequence"/>
</dbReference>
<evidence type="ECO:0000313" key="2">
    <source>
        <dbReference type="EMBL" id="PYE53271.1"/>
    </source>
</evidence>
<evidence type="ECO:0000256" key="1">
    <source>
        <dbReference type="SAM" id="Phobius"/>
    </source>
</evidence>
<proteinExistence type="predicted"/>
<name>A0A318SAJ7_9DEIO</name>
<keyword evidence="3" id="KW-1185">Reference proteome</keyword>
<keyword evidence="1" id="KW-0472">Membrane</keyword>
<dbReference type="SUPFAM" id="SSF53850">
    <property type="entry name" value="Periplasmic binding protein-like II"/>
    <property type="match status" value="1"/>
</dbReference>
<feature type="transmembrane region" description="Helical" evidence="1">
    <location>
        <begin position="12"/>
        <end position="30"/>
    </location>
</feature>
<dbReference type="Gene3D" id="3.40.190.10">
    <property type="entry name" value="Periplasmic binding protein-like II"/>
    <property type="match status" value="2"/>
</dbReference>
<gene>
    <name evidence="2" type="ORF">DES52_10943</name>
</gene>
<organism evidence="2 3">
    <name type="scientific">Deinococcus yavapaiensis KR-236</name>
    <dbReference type="NCBI Taxonomy" id="694435"/>
    <lineage>
        <taxon>Bacteria</taxon>
        <taxon>Thermotogati</taxon>
        <taxon>Deinococcota</taxon>
        <taxon>Deinococci</taxon>
        <taxon>Deinococcales</taxon>
        <taxon>Deinococcaceae</taxon>
        <taxon>Deinococcus</taxon>
    </lineage>
</organism>
<keyword evidence="1" id="KW-0812">Transmembrane</keyword>
<dbReference type="AlphaFoldDB" id="A0A318SAJ7"/>
<keyword evidence="1" id="KW-1133">Transmembrane helix</keyword>
<accession>A0A318SAJ7</accession>
<protein>
    <submittedName>
        <fullName evidence="2">ABC-type amino acid transport substrate-binding protein</fullName>
    </submittedName>
</protein>
<sequence>MKERRKGWREWRPAGSTLFIMLGVASYLLLRELPPDSSLALVQQSGVLNVCHPSTLAPFVDSDGDTVSGTEAELARRVAASIGVRVNWNLQPGWGQAPDPVDWGLRPESCDVLVGGIVTSSETQALMQLLPYDRVPWVLLTREGTPRNLGILANHWGLLGDQVFDWGDRHGYSYLSFESAGEAAKSAESGEVDAILALRPEAEQVAKTLPAWTARPVEDLPAAELNVGLWKTRITLKRAVKRAIEHQKSCCLDTGSRLRDPNGVEQ</sequence>
<dbReference type="EMBL" id="QJSX01000009">
    <property type="protein sequence ID" value="PYE53271.1"/>
    <property type="molecule type" value="Genomic_DNA"/>
</dbReference>